<dbReference type="InterPro" id="IPR029052">
    <property type="entry name" value="Metallo-depent_PP-like"/>
</dbReference>
<dbReference type="SMART" id="SM00854">
    <property type="entry name" value="PGA_cap"/>
    <property type="match status" value="1"/>
</dbReference>
<dbReference type="AlphaFoldDB" id="A0A2T3G235"/>
<dbReference type="GeneID" id="77469860"/>
<dbReference type="InterPro" id="IPR019079">
    <property type="entry name" value="Capsule_synth_CapA"/>
</dbReference>
<evidence type="ECO:0000313" key="4">
    <source>
        <dbReference type="EMBL" id="PST41562.1"/>
    </source>
</evidence>
<accession>A0A2T3G235</accession>
<evidence type="ECO:0000256" key="2">
    <source>
        <dbReference type="SAM" id="Phobius"/>
    </source>
</evidence>
<evidence type="ECO:0000259" key="3">
    <source>
        <dbReference type="SMART" id="SM00854"/>
    </source>
</evidence>
<organism evidence="4 5">
    <name type="scientific">Faecalibacillus faecis</name>
    <dbReference type="NCBI Taxonomy" id="1982628"/>
    <lineage>
        <taxon>Bacteria</taxon>
        <taxon>Bacillati</taxon>
        <taxon>Bacillota</taxon>
        <taxon>Erysipelotrichia</taxon>
        <taxon>Erysipelotrichales</taxon>
        <taxon>Coprobacillaceae</taxon>
        <taxon>Faecalibacillus</taxon>
    </lineage>
</organism>
<comment type="caution">
    <text evidence="4">The sequence shown here is derived from an EMBL/GenBank/DDBJ whole genome shotgun (WGS) entry which is preliminary data.</text>
</comment>
<dbReference type="EMBL" id="PYLP01000002">
    <property type="protein sequence ID" value="PST41562.1"/>
    <property type="molecule type" value="Genomic_DNA"/>
</dbReference>
<keyword evidence="2" id="KW-0812">Transmembrane</keyword>
<dbReference type="Gene3D" id="3.60.21.10">
    <property type="match status" value="1"/>
</dbReference>
<proteinExistence type="inferred from homology"/>
<dbReference type="Pfam" id="PF09587">
    <property type="entry name" value="PGA_cap"/>
    <property type="match status" value="1"/>
</dbReference>
<keyword evidence="5" id="KW-1185">Reference proteome</keyword>
<keyword evidence="2" id="KW-0472">Membrane</keyword>
<protein>
    <recommendedName>
        <fullName evidence="3">Capsule synthesis protein CapA domain-containing protein</fullName>
    </recommendedName>
</protein>
<dbReference type="PANTHER" id="PTHR33393:SF13">
    <property type="entry name" value="PGA BIOSYNTHESIS PROTEIN CAPA"/>
    <property type="match status" value="1"/>
</dbReference>
<dbReference type="PANTHER" id="PTHR33393">
    <property type="entry name" value="POLYGLUTAMINE SYNTHESIS ACCESSORY PROTEIN RV0574C-RELATED"/>
    <property type="match status" value="1"/>
</dbReference>
<dbReference type="RefSeq" id="WP_106987100.1">
    <property type="nucleotide sequence ID" value="NZ_PYLP01000002.1"/>
</dbReference>
<evidence type="ECO:0000256" key="1">
    <source>
        <dbReference type="ARBA" id="ARBA00005662"/>
    </source>
</evidence>
<feature type="transmembrane region" description="Helical" evidence="2">
    <location>
        <begin position="12"/>
        <end position="31"/>
    </location>
</feature>
<dbReference type="CDD" id="cd07381">
    <property type="entry name" value="MPP_CapA"/>
    <property type="match status" value="1"/>
</dbReference>
<evidence type="ECO:0000313" key="5">
    <source>
        <dbReference type="Proteomes" id="UP000241201"/>
    </source>
</evidence>
<comment type="similarity">
    <text evidence="1">Belongs to the CapA family.</text>
</comment>
<dbReference type="SUPFAM" id="SSF56300">
    <property type="entry name" value="Metallo-dependent phosphatases"/>
    <property type="match status" value="1"/>
</dbReference>
<sequence>MNHKLNKKKVAFVIIIAVLIISLGVFLFNNVNQSTKKETPKKVQEKTVQKEEKKKEEPEVNFTISFAGDCTLGNYAGQAYDGSFNQEYKRQGNDPTYFLKKVKDVFEKDDLTVVNLEGPFTTASNHLEKEFPFSGAPEYTKILTSSSVEAVTLANNHSEDYYEAGLQDTKKYLDEASIGHFGYDDSYIKEIKGIKCGFLGYRSLSVSMNNESGHQKIQEAINHLKNEEQCQLVFVYYHWGIERQYQANEDQRSLAKFTIDAGADAVIGSHPHVVQGTETYNGKPIVYSLGNFCFGGNRNPSDTDTMIYQLSYSFKGTIQTGYQVQIIPCSLTSSRGRNDYQPYVLQDEQASRVMEKIKKYSY</sequence>
<gene>
    <name evidence="4" type="ORF">C7U55_01910</name>
</gene>
<keyword evidence="2" id="KW-1133">Transmembrane helix</keyword>
<name>A0A2T3G235_9FIRM</name>
<reference evidence="5" key="1">
    <citation type="submission" date="2018-03" db="EMBL/GenBank/DDBJ databases">
        <title>Lachnoclostridium SNUG30370 gen.nov., sp.nov., isolated from human faeces.</title>
        <authorList>
            <person name="Seo B."/>
            <person name="Jeon K."/>
            <person name="Ko G."/>
        </authorList>
    </citation>
    <scope>NUCLEOTIDE SEQUENCE [LARGE SCALE GENOMIC DNA]</scope>
    <source>
        <strain evidence="5">SNUG30370</strain>
    </source>
</reference>
<feature type="domain" description="Capsule synthesis protein CapA" evidence="3">
    <location>
        <begin position="63"/>
        <end position="296"/>
    </location>
</feature>
<dbReference type="Proteomes" id="UP000241201">
    <property type="component" value="Unassembled WGS sequence"/>
</dbReference>
<dbReference type="InterPro" id="IPR052169">
    <property type="entry name" value="CW_Biosynth-Accessory"/>
</dbReference>